<sequence>MDKLSAEIILLIIESLGEYAFLAEYAAISRQWQAVVESRTFAHIKYDAHKDLSIFHSAFSQHRRRSILRQLEVNFGRCVWGLSDRKSISKQQTYLADATALVQELAGWKEDPGNSYNFEVQVEAWKRMMGREAPAFTDNLLESFSALASTDSIPFVQTLSTHIWPGLARPALATVERFSMLQVLSVEFQDDQYNWHRRRRQDRVDLAESLLGLRKLPCLEELNISFERSDPQNQHFIDQNLEDSDGVDPLCDALRQLGQADGSPLRRLILYNIMISEDLFCNRRLPKSVDADTATWPSLTKLDIGVHKVAPSGRWYYTGNSNDGESDSDDGDDEDNEEEEDEEEDDEDEDSEMGSDSSGIMEPGYHGADIDGEGDSSDEQSAKRILAPDAAQRDRPEHYFRKRPDPETFDPLALEFAAAVARGSMPRLQTAKLSMMHGGIGQNVVTLWCEEAGRDDPWYSKWFEKRRSDFPTVRRWRYYSEDGLVPWKPNQEILDEWRKWLGKDGLVFEVVERDIKSVTAG</sequence>
<dbReference type="Proteomes" id="UP001390339">
    <property type="component" value="Unassembled WGS sequence"/>
</dbReference>
<evidence type="ECO:0000313" key="3">
    <source>
        <dbReference type="Proteomes" id="UP001390339"/>
    </source>
</evidence>
<name>A0ABR2IBR7_9PEZI</name>
<evidence type="ECO:0008006" key="4">
    <source>
        <dbReference type="Google" id="ProtNLM"/>
    </source>
</evidence>
<gene>
    <name evidence="2" type="ORF">PGQ11_010823</name>
</gene>
<keyword evidence="3" id="KW-1185">Reference proteome</keyword>
<evidence type="ECO:0000256" key="1">
    <source>
        <dbReference type="SAM" id="MobiDB-lite"/>
    </source>
</evidence>
<feature type="compositionally biased region" description="Basic and acidic residues" evidence="1">
    <location>
        <begin position="391"/>
        <end position="406"/>
    </location>
</feature>
<evidence type="ECO:0000313" key="2">
    <source>
        <dbReference type="EMBL" id="KAK8860089.1"/>
    </source>
</evidence>
<feature type="compositionally biased region" description="Acidic residues" evidence="1">
    <location>
        <begin position="324"/>
        <end position="353"/>
    </location>
</feature>
<proteinExistence type="predicted"/>
<reference evidence="2 3" key="1">
    <citation type="journal article" date="2024" name="IMA Fungus">
        <title>Apiospora arundinis, a panoply of carbohydrate-active enzymes and secondary metabolites.</title>
        <authorList>
            <person name="Sorensen T."/>
            <person name="Petersen C."/>
            <person name="Muurmann A.T."/>
            <person name="Christiansen J.V."/>
            <person name="Brundto M.L."/>
            <person name="Overgaard C.K."/>
            <person name="Boysen A.T."/>
            <person name="Wollenberg R.D."/>
            <person name="Larsen T.O."/>
            <person name="Sorensen J.L."/>
            <person name="Nielsen K.L."/>
            <person name="Sondergaard T.E."/>
        </authorList>
    </citation>
    <scope>NUCLEOTIDE SEQUENCE [LARGE SCALE GENOMIC DNA]</scope>
    <source>
        <strain evidence="2 3">AAU 773</strain>
    </source>
</reference>
<organism evidence="2 3">
    <name type="scientific">Apiospora arundinis</name>
    <dbReference type="NCBI Taxonomy" id="335852"/>
    <lineage>
        <taxon>Eukaryota</taxon>
        <taxon>Fungi</taxon>
        <taxon>Dikarya</taxon>
        <taxon>Ascomycota</taxon>
        <taxon>Pezizomycotina</taxon>
        <taxon>Sordariomycetes</taxon>
        <taxon>Xylariomycetidae</taxon>
        <taxon>Amphisphaeriales</taxon>
        <taxon>Apiosporaceae</taxon>
        <taxon>Apiospora</taxon>
    </lineage>
</organism>
<accession>A0ABR2IBR7</accession>
<comment type="caution">
    <text evidence="2">The sequence shown here is derived from an EMBL/GenBank/DDBJ whole genome shotgun (WGS) entry which is preliminary data.</text>
</comment>
<protein>
    <recommendedName>
        <fullName evidence="4">F-box domain-containing protein</fullName>
    </recommendedName>
</protein>
<feature type="region of interest" description="Disordered" evidence="1">
    <location>
        <begin position="313"/>
        <end position="406"/>
    </location>
</feature>
<dbReference type="EMBL" id="JAPCWZ010000006">
    <property type="protein sequence ID" value="KAK8860089.1"/>
    <property type="molecule type" value="Genomic_DNA"/>
</dbReference>